<keyword evidence="3" id="KW-0229">DNA integration</keyword>
<comment type="similarity">
    <text evidence="2">Belongs to the 'phage' integrase family.</text>
</comment>
<dbReference type="PROSITE" id="PS51898">
    <property type="entry name" value="TYR_RECOMBINASE"/>
    <property type="match status" value="1"/>
</dbReference>
<evidence type="ECO:0000313" key="8">
    <source>
        <dbReference type="Proteomes" id="UP000481852"/>
    </source>
</evidence>
<dbReference type="GO" id="GO:0006310">
    <property type="term" value="P:DNA recombination"/>
    <property type="evidence" value="ECO:0007669"/>
    <property type="project" value="UniProtKB-KW"/>
</dbReference>
<dbReference type="InterPro" id="IPR013762">
    <property type="entry name" value="Integrase-like_cat_sf"/>
</dbReference>
<evidence type="ECO:0000256" key="3">
    <source>
        <dbReference type="ARBA" id="ARBA00022908"/>
    </source>
</evidence>
<dbReference type="SUPFAM" id="SSF56349">
    <property type="entry name" value="DNA breaking-rejoining enzymes"/>
    <property type="match status" value="1"/>
</dbReference>
<dbReference type="AlphaFoldDB" id="A0A6L5X6S7"/>
<evidence type="ECO:0000256" key="4">
    <source>
        <dbReference type="ARBA" id="ARBA00023125"/>
    </source>
</evidence>
<keyword evidence="4" id="KW-0238">DNA-binding</keyword>
<dbReference type="CDD" id="cd01189">
    <property type="entry name" value="INT_ICEBs1_C_like"/>
    <property type="match status" value="1"/>
</dbReference>
<dbReference type="GO" id="GO:0015074">
    <property type="term" value="P:DNA integration"/>
    <property type="evidence" value="ECO:0007669"/>
    <property type="project" value="UniProtKB-KW"/>
</dbReference>
<dbReference type="GO" id="GO:0003677">
    <property type="term" value="F:DNA binding"/>
    <property type="evidence" value="ECO:0007669"/>
    <property type="project" value="UniProtKB-KW"/>
</dbReference>
<dbReference type="Gene3D" id="1.10.150.130">
    <property type="match status" value="1"/>
</dbReference>
<dbReference type="Pfam" id="PF00589">
    <property type="entry name" value="Phage_integrase"/>
    <property type="match status" value="1"/>
</dbReference>
<dbReference type="RefSeq" id="WP_154525845.1">
    <property type="nucleotide sequence ID" value="NZ_VULZ01000009.1"/>
</dbReference>
<dbReference type="PANTHER" id="PTHR30349">
    <property type="entry name" value="PHAGE INTEGRASE-RELATED"/>
    <property type="match status" value="1"/>
</dbReference>
<dbReference type="InterPro" id="IPR010998">
    <property type="entry name" value="Integrase_recombinase_N"/>
</dbReference>
<comment type="function">
    <text evidence="1">Site-specific tyrosine recombinase, which acts by catalyzing the cutting and rejoining of the recombining DNA molecules.</text>
</comment>
<dbReference type="Gene3D" id="1.10.443.10">
    <property type="entry name" value="Intergrase catalytic core"/>
    <property type="match status" value="1"/>
</dbReference>
<dbReference type="Pfam" id="PF14659">
    <property type="entry name" value="Phage_int_SAM_3"/>
    <property type="match status" value="1"/>
</dbReference>
<name>A0A6L5X6S7_9FIRM</name>
<keyword evidence="8" id="KW-1185">Reference proteome</keyword>
<dbReference type="InterPro" id="IPR050090">
    <property type="entry name" value="Tyrosine_recombinase_XerCD"/>
</dbReference>
<evidence type="ECO:0000256" key="2">
    <source>
        <dbReference type="ARBA" id="ARBA00008857"/>
    </source>
</evidence>
<feature type="domain" description="Tyr recombinase" evidence="6">
    <location>
        <begin position="190"/>
        <end position="397"/>
    </location>
</feature>
<sequence>MKKRADGLYVKKLTIDGKQIFVYGKTQREVAEKVQQRREEIAKGLVIGNNVTLDAYYKVWKDGRRQSVSEATQAAYDDRYKSISKYIGSVKIKDITAATVRKLQQQLLSETVERYVMDENGRRAHYDKRATLKPRPEKETVNRYSTEGVNIRITTLGTILKSAASDRLIPFNPVSNVKGIKRTEERAVKTIHRALTDDELRVFLSFAEGNTMYCNLMRLLLCTGMRCGEAAALRWCDIDRKGNCIHVTRTVSRRKDENGKNTAQIVDSVKTESSYRDVPLTAAALRAIEAQRAQNEMMYGHKVVSISQLIFTKKDGSIISAKDVDDAIDHITARIVKSGQRMERFAVHGFRDTFATMCVNQGMKPQTLQKILGHSSISITMNLYYHTFEEQKQEEMSRIVIPF</sequence>
<gene>
    <name evidence="7" type="ORF">FYJ35_09305</name>
</gene>
<protein>
    <submittedName>
        <fullName evidence="7">Site-specific integrase</fullName>
    </submittedName>
</protein>
<dbReference type="EMBL" id="VULZ01000009">
    <property type="protein sequence ID" value="MSS15227.1"/>
    <property type="molecule type" value="Genomic_DNA"/>
</dbReference>
<dbReference type="InterPro" id="IPR002104">
    <property type="entry name" value="Integrase_catalytic"/>
</dbReference>
<evidence type="ECO:0000259" key="6">
    <source>
        <dbReference type="PROSITE" id="PS51898"/>
    </source>
</evidence>
<evidence type="ECO:0000256" key="5">
    <source>
        <dbReference type="ARBA" id="ARBA00023172"/>
    </source>
</evidence>
<reference evidence="7 8" key="1">
    <citation type="submission" date="2019-08" db="EMBL/GenBank/DDBJ databases">
        <title>In-depth cultivation of the pig gut microbiome towards novel bacterial diversity and tailored functional studies.</title>
        <authorList>
            <person name="Wylensek D."/>
            <person name="Hitch T.C.A."/>
            <person name="Clavel T."/>
        </authorList>
    </citation>
    <scope>NUCLEOTIDE SEQUENCE [LARGE SCALE GENOMIC DNA]</scope>
    <source>
        <strain evidence="7 8">Oil+RF-744-WCA-WT-11</strain>
    </source>
</reference>
<dbReference type="PANTHER" id="PTHR30349:SF41">
    <property type="entry name" value="INTEGRASE_RECOMBINASE PROTEIN MJ0367-RELATED"/>
    <property type="match status" value="1"/>
</dbReference>
<dbReference type="InterPro" id="IPR004107">
    <property type="entry name" value="Integrase_SAM-like_N"/>
</dbReference>
<comment type="caution">
    <text evidence="7">The sequence shown here is derived from an EMBL/GenBank/DDBJ whole genome shotgun (WGS) entry which is preliminary data.</text>
</comment>
<evidence type="ECO:0000256" key="1">
    <source>
        <dbReference type="ARBA" id="ARBA00003283"/>
    </source>
</evidence>
<evidence type="ECO:0000313" key="7">
    <source>
        <dbReference type="EMBL" id="MSS15227.1"/>
    </source>
</evidence>
<proteinExistence type="inferred from homology"/>
<organism evidence="7 8">
    <name type="scientific">Porcincola intestinalis</name>
    <dbReference type="NCBI Taxonomy" id="2606632"/>
    <lineage>
        <taxon>Bacteria</taxon>
        <taxon>Bacillati</taxon>
        <taxon>Bacillota</taxon>
        <taxon>Clostridia</taxon>
        <taxon>Lachnospirales</taxon>
        <taxon>Lachnospiraceae</taxon>
        <taxon>Porcincola</taxon>
    </lineage>
</organism>
<dbReference type="InterPro" id="IPR011010">
    <property type="entry name" value="DNA_brk_join_enz"/>
</dbReference>
<accession>A0A6L5X6S7</accession>
<dbReference type="Proteomes" id="UP000481852">
    <property type="component" value="Unassembled WGS sequence"/>
</dbReference>
<keyword evidence="5" id="KW-0233">DNA recombination</keyword>